<reference evidence="1" key="1">
    <citation type="submission" date="2022-03" db="EMBL/GenBank/DDBJ databases">
        <authorList>
            <person name="Brunel B."/>
        </authorList>
    </citation>
    <scope>NUCLEOTIDE SEQUENCE</scope>
    <source>
        <strain evidence="1">STM4922sample</strain>
    </source>
</reference>
<protein>
    <submittedName>
        <fullName evidence="1">Uncharacterized protein</fullName>
    </submittedName>
</protein>
<organism evidence="1 2">
    <name type="scientific">Mesorhizobium ventifaucium</name>
    <dbReference type="NCBI Taxonomy" id="666020"/>
    <lineage>
        <taxon>Bacteria</taxon>
        <taxon>Pseudomonadati</taxon>
        <taxon>Pseudomonadota</taxon>
        <taxon>Alphaproteobacteria</taxon>
        <taxon>Hyphomicrobiales</taxon>
        <taxon>Phyllobacteriaceae</taxon>
        <taxon>Mesorhizobium</taxon>
    </lineage>
</organism>
<comment type="caution">
    <text evidence="1">The sequence shown here is derived from an EMBL/GenBank/DDBJ whole genome shotgun (WGS) entry which is preliminary data.</text>
</comment>
<accession>A0ABM9DHD2</accession>
<dbReference type="EMBL" id="CAKXZS010000006">
    <property type="protein sequence ID" value="CAH2395928.1"/>
    <property type="molecule type" value="Genomic_DNA"/>
</dbReference>
<name>A0ABM9DHD2_9HYPH</name>
<proteinExistence type="predicted"/>
<keyword evidence="2" id="KW-1185">Reference proteome</keyword>
<evidence type="ECO:0000313" key="2">
    <source>
        <dbReference type="Proteomes" id="UP001152604"/>
    </source>
</evidence>
<evidence type="ECO:0000313" key="1">
    <source>
        <dbReference type="EMBL" id="CAH2395928.1"/>
    </source>
</evidence>
<sequence>MALFSNGIGTAEELKAALQFRLESELRRYGQRLSRLAENRSRS</sequence>
<gene>
    <name evidence="1" type="ORF">MES4922_140042</name>
</gene>
<dbReference type="Proteomes" id="UP001152604">
    <property type="component" value="Unassembled WGS sequence"/>
</dbReference>